<keyword evidence="3" id="KW-1185">Reference proteome</keyword>
<sequence>MTLASAEDVYVRLLGLPSEQWRIVAAQRLGDDHYLLQGEVPAGERWEFQPGERVWVEECVLTLGGYGLLAVARMDTPEVPAQAAHSTKEKAMQELKHSGLGIASFASSIAAAVLIFILVMAAGFMELSTPGGIDEESAEALLIGLLLFTFMGLTLVAFGLGVGGLFQAQRKKVFAVLGTVFSVLVLLGTGLLLLMGMAMD</sequence>
<accession>A0ABQ2AD20</accession>
<feature type="transmembrane region" description="Helical" evidence="1">
    <location>
        <begin position="173"/>
        <end position="199"/>
    </location>
</feature>
<evidence type="ECO:0000256" key="1">
    <source>
        <dbReference type="SAM" id="Phobius"/>
    </source>
</evidence>
<comment type="caution">
    <text evidence="2">The sequence shown here is derived from an EMBL/GenBank/DDBJ whole genome shotgun (WGS) entry which is preliminary data.</text>
</comment>
<reference evidence="3" key="1">
    <citation type="journal article" date="2019" name="Int. J. Syst. Evol. Microbiol.">
        <title>The Global Catalogue of Microorganisms (GCM) 10K type strain sequencing project: providing services to taxonomists for standard genome sequencing and annotation.</title>
        <authorList>
            <consortium name="The Broad Institute Genomics Platform"/>
            <consortium name="The Broad Institute Genome Sequencing Center for Infectious Disease"/>
            <person name="Wu L."/>
            <person name="Ma J."/>
        </authorList>
    </citation>
    <scope>NUCLEOTIDE SEQUENCE [LARGE SCALE GENOMIC DNA]</scope>
    <source>
        <strain evidence="3">CCM 8778</strain>
    </source>
</reference>
<dbReference type="EMBL" id="BMDE01000001">
    <property type="protein sequence ID" value="GGH88478.1"/>
    <property type="molecule type" value="Genomic_DNA"/>
</dbReference>
<gene>
    <name evidence="2" type="ORF">GCM10007363_01280</name>
</gene>
<organism evidence="2 3">
    <name type="scientific">Pseudomonas fluvialis</name>
    <dbReference type="NCBI Taxonomy" id="1793966"/>
    <lineage>
        <taxon>Bacteria</taxon>
        <taxon>Pseudomonadati</taxon>
        <taxon>Pseudomonadota</taxon>
        <taxon>Gammaproteobacteria</taxon>
        <taxon>Pseudomonadales</taxon>
        <taxon>Pseudomonadaceae</taxon>
        <taxon>Pseudomonas</taxon>
    </lineage>
</organism>
<dbReference type="Proteomes" id="UP000655550">
    <property type="component" value="Unassembled WGS sequence"/>
</dbReference>
<keyword evidence="1" id="KW-0812">Transmembrane</keyword>
<evidence type="ECO:0000313" key="3">
    <source>
        <dbReference type="Proteomes" id="UP000655550"/>
    </source>
</evidence>
<proteinExistence type="predicted"/>
<feature type="transmembrane region" description="Helical" evidence="1">
    <location>
        <begin position="100"/>
        <end position="121"/>
    </location>
</feature>
<name>A0ABQ2AD20_9PSED</name>
<protein>
    <submittedName>
        <fullName evidence="2">Uncharacterized protein</fullName>
    </submittedName>
</protein>
<feature type="transmembrane region" description="Helical" evidence="1">
    <location>
        <begin position="141"/>
        <end position="166"/>
    </location>
</feature>
<keyword evidence="1" id="KW-1133">Transmembrane helix</keyword>
<dbReference type="RefSeq" id="WP_207759397.1">
    <property type="nucleotide sequence ID" value="NZ_BMDE01000001.1"/>
</dbReference>
<keyword evidence="1" id="KW-0472">Membrane</keyword>
<evidence type="ECO:0000313" key="2">
    <source>
        <dbReference type="EMBL" id="GGH88478.1"/>
    </source>
</evidence>